<protein>
    <recommendedName>
        <fullName evidence="1">K-box domain-containing protein</fullName>
    </recommendedName>
</protein>
<comment type="caution">
    <text evidence="2">The sequence shown here is derived from an EMBL/GenBank/DDBJ whole genome shotgun (WGS) entry which is preliminary data.</text>
</comment>
<proteinExistence type="predicted"/>
<accession>A0A8S9HNQ6</accession>
<reference evidence="2" key="1">
    <citation type="submission" date="2019-12" db="EMBL/GenBank/DDBJ databases">
        <title>Genome sequencing and annotation of Brassica cretica.</title>
        <authorList>
            <person name="Studholme D.J."/>
            <person name="Sarris P.F."/>
        </authorList>
    </citation>
    <scope>NUCLEOTIDE SEQUENCE</scope>
    <source>
        <strain evidence="2">PFS-102/07</strain>
        <tissue evidence="2">Leaf</tissue>
    </source>
</reference>
<gene>
    <name evidence="2" type="ORF">F2Q70_00014549</name>
</gene>
<dbReference type="InterPro" id="IPR002487">
    <property type="entry name" value="TF_Kbox"/>
</dbReference>
<dbReference type="GO" id="GO:0005634">
    <property type="term" value="C:nucleus"/>
    <property type="evidence" value="ECO:0007669"/>
    <property type="project" value="InterPro"/>
</dbReference>
<dbReference type="AlphaFoldDB" id="A0A8S9HNQ6"/>
<dbReference type="GO" id="GO:0003700">
    <property type="term" value="F:DNA-binding transcription factor activity"/>
    <property type="evidence" value="ECO:0007669"/>
    <property type="project" value="InterPro"/>
</dbReference>
<dbReference type="EMBL" id="QGKY02001250">
    <property type="protein sequence ID" value="KAF2560801.1"/>
    <property type="molecule type" value="Genomic_DNA"/>
</dbReference>
<evidence type="ECO:0000313" key="2">
    <source>
        <dbReference type="EMBL" id="KAF2560801.1"/>
    </source>
</evidence>
<name>A0A8S9HNQ6_BRACR</name>
<dbReference type="Pfam" id="PF01486">
    <property type="entry name" value="K-box"/>
    <property type="match status" value="1"/>
</dbReference>
<feature type="domain" description="K-box" evidence="1">
    <location>
        <begin position="13"/>
        <end position="51"/>
    </location>
</feature>
<evidence type="ECO:0000259" key="1">
    <source>
        <dbReference type="Pfam" id="PF01486"/>
    </source>
</evidence>
<sequence length="95" mass="11068">MSALTDEMHRKCEYRHLKGEDIQSLNLKNLMGIEHAIEHGLDKVRDHQANIHLYMPSYMCLCCIHKYVIQINFQLCLLGTDGVPHDKEEKCELCI</sequence>
<organism evidence="2">
    <name type="scientific">Brassica cretica</name>
    <name type="common">Mustard</name>
    <dbReference type="NCBI Taxonomy" id="69181"/>
    <lineage>
        <taxon>Eukaryota</taxon>
        <taxon>Viridiplantae</taxon>
        <taxon>Streptophyta</taxon>
        <taxon>Embryophyta</taxon>
        <taxon>Tracheophyta</taxon>
        <taxon>Spermatophyta</taxon>
        <taxon>Magnoliopsida</taxon>
        <taxon>eudicotyledons</taxon>
        <taxon>Gunneridae</taxon>
        <taxon>Pentapetalae</taxon>
        <taxon>rosids</taxon>
        <taxon>malvids</taxon>
        <taxon>Brassicales</taxon>
        <taxon>Brassicaceae</taxon>
        <taxon>Brassiceae</taxon>
        <taxon>Brassica</taxon>
    </lineage>
</organism>